<evidence type="ECO:0000256" key="2">
    <source>
        <dbReference type="ARBA" id="ARBA00012512"/>
    </source>
</evidence>
<sequence length="232" mass="27231">MDTKFWGPSAWRLLHLMAFSDHRSPELYTFLKNLPNVLPCKYCRESLRKFYKESPLRDAYPNDLAKWMYDIHNDVNNKLRKQGLLKTPNPTFAEVKEMYKPWLTNPPEHILGFDFFKSVAYIKSKSKSSKETELKEWWNSIGEALPFPAWRQQWSAAEKKEGKAPLEKGRQAVVAWLYRIQGKQNYKDFTKETRAFSSACTKGKTCRVAKTKQRDAIKVKRRKTLKQVGGFL</sequence>
<accession>A0A6C0BHT5</accession>
<keyword evidence="6" id="KW-1015">Disulfide bond</keyword>
<evidence type="ECO:0000256" key="6">
    <source>
        <dbReference type="ARBA" id="ARBA00023157"/>
    </source>
</evidence>
<proteinExistence type="predicted"/>
<dbReference type="AlphaFoldDB" id="A0A6C0BHT5"/>
<evidence type="ECO:0000313" key="8">
    <source>
        <dbReference type="EMBL" id="QHS91670.1"/>
    </source>
</evidence>
<dbReference type="InterPro" id="IPR017905">
    <property type="entry name" value="ERV/ALR_sulphydryl_oxidase"/>
</dbReference>
<evidence type="ECO:0000256" key="1">
    <source>
        <dbReference type="ARBA" id="ARBA00001974"/>
    </source>
</evidence>
<reference evidence="8" key="1">
    <citation type="journal article" date="2020" name="Nature">
        <title>Giant virus diversity and host interactions through global metagenomics.</title>
        <authorList>
            <person name="Schulz F."/>
            <person name="Roux S."/>
            <person name="Paez-Espino D."/>
            <person name="Jungbluth S."/>
            <person name="Walsh D.A."/>
            <person name="Denef V.J."/>
            <person name="McMahon K.D."/>
            <person name="Konstantinidis K.T."/>
            <person name="Eloe-Fadrosh E.A."/>
            <person name="Kyrpides N.C."/>
            <person name="Woyke T."/>
        </authorList>
    </citation>
    <scope>NUCLEOTIDE SEQUENCE</scope>
    <source>
        <strain evidence="8">GVMAG-M-3300013006-15</strain>
    </source>
</reference>
<protein>
    <recommendedName>
        <fullName evidence="2">thiol oxidase</fullName>
        <ecNumber evidence="2">1.8.3.2</ecNumber>
    </recommendedName>
</protein>
<dbReference type="Gene3D" id="1.20.120.310">
    <property type="entry name" value="ERV/ALR sulfhydryl oxidase domain"/>
    <property type="match status" value="1"/>
</dbReference>
<dbReference type="EMBL" id="MN739162">
    <property type="protein sequence ID" value="QHS91670.1"/>
    <property type="molecule type" value="Genomic_DNA"/>
</dbReference>
<feature type="domain" description="ERV/ALR sulfhydryl oxidase" evidence="7">
    <location>
        <begin position="1"/>
        <end position="99"/>
    </location>
</feature>
<dbReference type="EC" id="1.8.3.2" evidence="2"/>
<comment type="cofactor">
    <cofactor evidence="1">
        <name>FAD</name>
        <dbReference type="ChEBI" id="CHEBI:57692"/>
    </cofactor>
</comment>
<organism evidence="8">
    <name type="scientific">viral metagenome</name>
    <dbReference type="NCBI Taxonomy" id="1070528"/>
    <lineage>
        <taxon>unclassified sequences</taxon>
        <taxon>metagenomes</taxon>
        <taxon>organismal metagenomes</taxon>
    </lineage>
</organism>
<dbReference type="PROSITE" id="PS51324">
    <property type="entry name" value="ERV_ALR"/>
    <property type="match status" value="1"/>
</dbReference>
<evidence type="ECO:0000256" key="3">
    <source>
        <dbReference type="ARBA" id="ARBA00022630"/>
    </source>
</evidence>
<keyword evidence="5" id="KW-0560">Oxidoreductase</keyword>
<keyword evidence="3" id="KW-0285">Flavoprotein</keyword>
<evidence type="ECO:0000256" key="5">
    <source>
        <dbReference type="ARBA" id="ARBA00023002"/>
    </source>
</evidence>
<dbReference type="Pfam" id="PF04777">
    <property type="entry name" value="Evr1_Alr"/>
    <property type="match status" value="1"/>
</dbReference>
<dbReference type="GO" id="GO:0016972">
    <property type="term" value="F:thiol oxidase activity"/>
    <property type="evidence" value="ECO:0007669"/>
    <property type="project" value="UniProtKB-EC"/>
</dbReference>
<dbReference type="SUPFAM" id="SSF69000">
    <property type="entry name" value="FAD-dependent thiol oxidase"/>
    <property type="match status" value="1"/>
</dbReference>
<name>A0A6C0BHT5_9ZZZZ</name>
<evidence type="ECO:0000256" key="4">
    <source>
        <dbReference type="ARBA" id="ARBA00022827"/>
    </source>
</evidence>
<evidence type="ECO:0000259" key="7">
    <source>
        <dbReference type="PROSITE" id="PS51324"/>
    </source>
</evidence>
<keyword evidence="4" id="KW-0274">FAD</keyword>
<dbReference type="InterPro" id="IPR036774">
    <property type="entry name" value="ERV/ALR_sulphydryl_oxid_sf"/>
</dbReference>